<dbReference type="PROSITE" id="PS50026">
    <property type="entry name" value="EGF_3"/>
    <property type="match status" value="1"/>
</dbReference>
<dbReference type="CDD" id="cd00109">
    <property type="entry name" value="Kunitz-type"/>
    <property type="match status" value="5"/>
</dbReference>
<feature type="domain" description="Kazal-like" evidence="20">
    <location>
        <begin position="1972"/>
        <end position="2019"/>
    </location>
</feature>
<evidence type="ECO:0000256" key="6">
    <source>
        <dbReference type="ARBA" id="ARBA00022690"/>
    </source>
</evidence>
<dbReference type="PANTHER" id="PTHR45938">
    <property type="entry name" value="ACP24A4-RELATED"/>
    <property type="match status" value="1"/>
</dbReference>
<feature type="domain" description="WAP" evidence="19">
    <location>
        <begin position="1096"/>
        <end position="1146"/>
    </location>
</feature>
<feature type="domain" description="Kazal-like" evidence="20">
    <location>
        <begin position="1510"/>
        <end position="1578"/>
    </location>
</feature>
<evidence type="ECO:0000256" key="4">
    <source>
        <dbReference type="ARBA" id="ARBA00007226"/>
    </source>
</evidence>
<dbReference type="CDD" id="cd00199">
    <property type="entry name" value="WAP"/>
    <property type="match status" value="1"/>
</dbReference>
<feature type="domain" description="WAP" evidence="19">
    <location>
        <begin position="462"/>
        <end position="512"/>
    </location>
</feature>
<feature type="domain" description="BPTI/Kunitz inhibitor" evidence="16">
    <location>
        <begin position="236"/>
        <end position="290"/>
    </location>
</feature>
<evidence type="ECO:0000256" key="5">
    <source>
        <dbReference type="ARBA" id="ARBA00022525"/>
    </source>
</evidence>
<evidence type="ECO:0000256" key="1">
    <source>
        <dbReference type="ARBA" id="ARBA00004532"/>
    </source>
</evidence>
<dbReference type="GO" id="GO:0004867">
    <property type="term" value="F:serine-type endopeptidase inhibitor activity"/>
    <property type="evidence" value="ECO:0007669"/>
    <property type="project" value="UniProtKB-KW"/>
</dbReference>
<feature type="domain" description="WAP" evidence="19">
    <location>
        <begin position="673"/>
        <end position="723"/>
    </location>
</feature>
<dbReference type="CDD" id="cd00191">
    <property type="entry name" value="TY"/>
    <property type="match status" value="4"/>
</dbReference>
<feature type="domain" description="WAP" evidence="19">
    <location>
        <begin position="2876"/>
        <end position="2924"/>
    </location>
</feature>
<dbReference type="InterPro" id="IPR036645">
    <property type="entry name" value="Elafin-like_sf"/>
</dbReference>
<feature type="disulfide bond" evidence="13">
    <location>
        <begin position="1060"/>
        <end position="1067"/>
    </location>
</feature>
<feature type="domain" description="Kazal-like" evidence="20">
    <location>
        <begin position="2042"/>
        <end position="2089"/>
    </location>
</feature>
<dbReference type="PROSITE" id="PS51390">
    <property type="entry name" value="WAP"/>
    <property type="match status" value="17"/>
</dbReference>
<feature type="domain" description="BPTI/Kunitz inhibitor" evidence="16">
    <location>
        <begin position="354"/>
        <end position="404"/>
    </location>
</feature>
<feature type="domain" description="Kazal-like" evidence="20">
    <location>
        <begin position="2687"/>
        <end position="2748"/>
    </location>
</feature>
<comment type="caution">
    <text evidence="21">The sequence shown here is derived from an EMBL/GenBank/DDBJ whole genome shotgun (WGS) entry which is preliminary data.</text>
</comment>
<dbReference type="InterPro" id="IPR020901">
    <property type="entry name" value="Prtase_inh_Kunz-CS"/>
</dbReference>
<gene>
    <name evidence="21" type="ORF">pdam_00007389</name>
</gene>
<keyword evidence="7" id="KW-0732">Signal</keyword>
<feature type="domain" description="WAP" evidence="19">
    <location>
        <begin position="567"/>
        <end position="617"/>
    </location>
</feature>
<evidence type="ECO:0000256" key="2">
    <source>
        <dbReference type="ARBA" id="ARBA00004613"/>
    </source>
</evidence>
<dbReference type="SUPFAM" id="SSF100895">
    <property type="entry name" value="Kazal-type serine protease inhibitors"/>
    <property type="match status" value="19"/>
</dbReference>
<feature type="disulfide bond" evidence="13">
    <location>
        <begin position="1237"/>
        <end position="1244"/>
    </location>
</feature>
<dbReference type="Gene3D" id="2.60.40.10">
    <property type="entry name" value="Immunoglobulins"/>
    <property type="match status" value="1"/>
</dbReference>
<feature type="domain" description="Kazal-like" evidence="20">
    <location>
        <begin position="1876"/>
        <end position="1945"/>
    </location>
</feature>
<dbReference type="Gene3D" id="2.40.50.120">
    <property type="match status" value="1"/>
</dbReference>
<dbReference type="GO" id="GO:0048019">
    <property type="term" value="F:receptor antagonist activity"/>
    <property type="evidence" value="ECO:0007669"/>
    <property type="project" value="TreeGrafter"/>
</dbReference>
<feature type="domain" description="WAP" evidence="19">
    <location>
        <begin position="515"/>
        <end position="566"/>
    </location>
</feature>
<feature type="domain" description="Kazal-like" evidence="20">
    <location>
        <begin position="1605"/>
        <end position="1654"/>
    </location>
</feature>
<dbReference type="Pfam" id="PF00014">
    <property type="entry name" value="Kunitz_BPTI"/>
    <property type="match status" value="6"/>
</dbReference>
<evidence type="ECO:0000259" key="14">
    <source>
        <dbReference type="PROSITE" id="PS50026"/>
    </source>
</evidence>
<dbReference type="SMART" id="SM00280">
    <property type="entry name" value="KAZAL"/>
    <property type="match status" value="19"/>
</dbReference>
<reference evidence="21 22" key="1">
    <citation type="journal article" date="2018" name="Sci. Rep.">
        <title>Comparative analysis of the Pocillopora damicornis genome highlights role of immune system in coral evolution.</title>
        <authorList>
            <person name="Cunning R."/>
            <person name="Bay R.A."/>
            <person name="Gillette P."/>
            <person name="Baker A.C."/>
            <person name="Traylor-Knowles N."/>
        </authorList>
    </citation>
    <scope>NUCLEOTIDE SEQUENCE [LARGE SCALE GENOMIC DNA]</scope>
    <source>
        <strain evidence="21">RSMAS</strain>
        <tissue evidence="21">Whole animal</tissue>
    </source>
</reference>
<comment type="caution">
    <text evidence="12">Lacks conserved residue(s) required for the propagation of feature annotation.</text>
</comment>
<dbReference type="PROSITE" id="PS51465">
    <property type="entry name" value="KAZAL_2"/>
    <property type="match status" value="19"/>
</dbReference>
<dbReference type="SMART" id="SM00409">
    <property type="entry name" value="IG"/>
    <property type="match status" value="1"/>
</dbReference>
<dbReference type="PROSITE" id="PS50835">
    <property type="entry name" value="IG_LIKE"/>
    <property type="match status" value="1"/>
</dbReference>
<feature type="domain" description="Kazal-like" evidence="20">
    <location>
        <begin position="83"/>
        <end position="131"/>
    </location>
</feature>
<feature type="domain" description="Kazal-like" evidence="20">
    <location>
        <begin position="1287"/>
        <end position="1341"/>
    </location>
</feature>
<dbReference type="SUPFAM" id="SSF57610">
    <property type="entry name" value="Thyroglobulin type-1 domain"/>
    <property type="match status" value="4"/>
</dbReference>
<feature type="domain" description="NTR" evidence="15">
    <location>
        <begin position="3351"/>
        <end position="3477"/>
    </location>
</feature>
<evidence type="ECO:0000259" key="18">
    <source>
        <dbReference type="PROSITE" id="PS51162"/>
    </source>
</evidence>
<dbReference type="SUPFAM" id="SSF57256">
    <property type="entry name" value="Elafin-like"/>
    <property type="match status" value="11"/>
</dbReference>
<dbReference type="PROSITE" id="PS00484">
    <property type="entry name" value="THYROGLOBULIN_1_1"/>
    <property type="match status" value="4"/>
</dbReference>
<dbReference type="Proteomes" id="UP000275408">
    <property type="component" value="Unassembled WGS sequence"/>
</dbReference>
<evidence type="ECO:0000259" key="16">
    <source>
        <dbReference type="PROSITE" id="PS50279"/>
    </source>
</evidence>
<dbReference type="Pfam" id="PF00095">
    <property type="entry name" value="WAP"/>
    <property type="match status" value="17"/>
</dbReference>
<evidence type="ECO:0000256" key="13">
    <source>
        <dbReference type="PROSITE-ProRule" id="PRU00500"/>
    </source>
</evidence>
<comment type="similarity">
    <text evidence="3">Belongs to the WFIKKN family.</text>
</comment>
<dbReference type="InterPro" id="IPR036058">
    <property type="entry name" value="Kazal_dom_sf"/>
</dbReference>
<comment type="subcellular location">
    <subcellularLocation>
        <location evidence="1">Nematocyst</location>
    </subcellularLocation>
    <subcellularLocation>
        <location evidence="2">Secreted</location>
    </subcellularLocation>
</comment>
<dbReference type="FunFam" id="4.10.410.10:FF:000020">
    <property type="entry name" value="Collagen, type VI, alpha 3"/>
    <property type="match status" value="1"/>
</dbReference>
<feature type="domain" description="Ig-like" evidence="17">
    <location>
        <begin position="133"/>
        <end position="219"/>
    </location>
</feature>
<feature type="domain" description="WAP" evidence="19">
    <location>
        <begin position="1152"/>
        <end position="1202"/>
    </location>
</feature>
<dbReference type="SMART" id="SM00211">
    <property type="entry name" value="TY"/>
    <property type="match status" value="4"/>
</dbReference>
<dbReference type="PROSITE" id="PS50279">
    <property type="entry name" value="BPTI_KUNITZ_2"/>
    <property type="match status" value="6"/>
</dbReference>
<comment type="similarity">
    <text evidence="4">Belongs to the venom Kunitz-type family. Sea anemone type 2 potassium channel toxin subfamily.</text>
</comment>
<dbReference type="PROSITE" id="PS00280">
    <property type="entry name" value="BPTI_KUNITZ_1"/>
    <property type="match status" value="5"/>
</dbReference>
<feature type="domain" description="Kazal-like" evidence="20">
    <location>
        <begin position="2968"/>
        <end position="3023"/>
    </location>
</feature>
<dbReference type="Gene3D" id="3.30.60.30">
    <property type="match status" value="19"/>
</dbReference>
<keyword evidence="10" id="KW-0393">Immunoglobulin domain</keyword>
<organism evidence="21 22">
    <name type="scientific">Pocillopora damicornis</name>
    <name type="common">Cauliflower coral</name>
    <name type="synonym">Millepora damicornis</name>
    <dbReference type="NCBI Taxonomy" id="46731"/>
    <lineage>
        <taxon>Eukaryota</taxon>
        <taxon>Metazoa</taxon>
        <taxon>Cnidaria</taxon>
        <taxon>Anthozoa</taxon>
        <taxon>Hexacorallia</taxon>
        <taxon>Scleractinia</taxon>
        <taxon>Astrocoeniina</taxon>
        <taxon>Pocilloporidae</taxon>
        <taxon>Pocillopora</taxon>
    </lineage>
</organism>
<dbReference type="InterPro" id="IPR013783">
    <property type="entry name" value="Ig-like_fold"/>
</dbReference>
<feature type="domain" description="BPTI/Kunitz inhibitor" evidence="16">
    <location>
        <begin position="298"/>
        <end position="348"/>
    </location>
</feature>
<dbReference type="InterPro" id="IPR007110">
    <property type="entry name" value="Ig-like_dom"/>
</dbReference>
<dbReference type="GO" id="GO:0042151">
    <property type="term" value="C:nematocyst"/>
    <property type="evidence" value="ECO:0007669"/>
    <property type="project" value="UniProtKB-SubCell"/>
</dbReference>
<feature type="domain" description="Thyroglobulin type-1" evidence="18">
    <location>
        <begin position="1203"/>
        <end position="1265"/>
    </location>
</feature>
<feature type="domain" description="Thyroglobulin type-1" evidence="18">
    <location>
        <begin position="1021"/>
        <end position="1088"/>
    </location>
</feature>
<feature type="domain" description="WAP" evidence="19">
    <location>
        <begin position="2354"/>
        <end position="2402"/>
    </location>
</feature>
<dbReference type="Pfam" id="PF00086">
    <property type="entry name" value="Thyroglobulin_1"/>
    <property type="match status" value="4"/>
</dbReference>
<feature type="domain" description="BPTI/Kunitz inhibitor" evidence="16">
    <location>
        <begin position="3222"/>
        <end position="3272"/>
    </location>
</feature>
<dbReference type="InterPro" id="IPR002223">
    <property type="entry name" value="Kunitz_BPTI"/>
</dbReference>
<evidence type="ECO:0000256" key="7">
    <source>
        <dbReference type="ARBA" id="ARBA00022729"/>
    </source>
</evidence>
<dbReference type="InterPro" id="IPR008993">
    <property type="entry name" value="TIMP-like_OB-fold"/>
</dbReference>
<feature type="domain" description="WAP" evidence="19">
    <location>
        <begin position="2080"/>
        <end position="2134"/>
    </location>
</feature>
<feature type="domain" description="EGF-like" evidence="14">
    <location>
        <begin position="1686"/>
        <end position="1724"/>
    </location>
</feature>
<dbReference type="PANTHER" id="PTHR45938:SF11">
    <property type="entry name" value="WAP, KAZAL, IMMUNOGLOBULIN, KUNITZ AND NTR DOMAIN-CONTAINING PROTEIN 2-LIKE"/>
    <property type="match status" value="1"/>
</dbReference>
<dbReference type="SMART" id="SM00217">
    <property type="entry name" value="WAP"/>
    <property type="match status" value="17"/>
</dbReference>
<evidence type="ECO:0000313" key="22">
    <source>
        <dbReference type="Proteomes" id="UP000275408"/>
    </source>
</evidence>
<dbReference type="SMART" id="SM00181">
    <property type="entry name" value="EGF"/>
    <property type="match status" value="4"/>
</dbReference>
<feature type="domain" description="Kazal-like" evidence="20">
    <location>
        <begin position="1366"/>
        <end position="1418"/>
    </location>
</feature>
<dbReference type="SMART" id="SM00274">
    <property type="entry name" value="FOLN"/>
    <property type="match status" value="12"/>
</dbReference>
<feature type="domain" description="Kazal-like" evidence="20">
    <location>
        <begin position="1749"/>
        <end position="1796"/>
    </location>
</feature>
<feature type="domain" description="Kazal-like" evidence="20">
    <location>
        <begin position="1442"/>
        <end position="1498"/>
    </location>
</feature>
<dbReference type="PROSITE" id="PS50189">
    <property type="entry name" value="NTR"/>
    <property type="match status" value="1"/>
</dbReference>
<sequence>MDVSRSAFHYVQDDSKFVVFACVSHHCGGLLSFKLDNHTSLVDKSNTYAVVVVESLRDPCNEKKCTGQGQVCSVDKNNKAVCKCKDSCPGSDNKRVCGSDGITYRNRCQLDMTSCKLSINITVVSVGKCGEIPLKISPQHQSSQTLYAGKPGKIECKIIGNAAQYLWRKVGLRSLPYGRVLPLNFNKLLFRRVQLKDAGRYECRAYSGSMRVVVPITVVVLDPKTKETAVAPNQVCNLEKLIGTGTDPSKFSTRWYFDSMESLMCVSFLYSGIGGNKNNFKTKAECFRKCSHAAGDVCALPKLPGICMAYFPRWFYNSKTKKCESFIYGGCNGNANNFNTEEDCKKSCLADFVCKLQPDVGFCKGYFPRYFFNDTSGQCEKFIYGGCEGNSNNFHTIELCQKKCQPASDAAVRDKPGRCPWRRSILRFCTLGQDTCETDQECKGDDKCCFDGCSHSCAPPLSEVKPGQCPKVDKKNGTVCNKMGDMCDKDADCPASRKCCDNGCQKDCAMPESVRALKPGVCPQNDIIDPKLCKSTKNECDVDGDCFGHLKCCFNGCNKECSVTPKPRPKPGECPLNDYIPPELCEVTEDNCKNDQDCKGRDKCCATGCNLDCITPPIIEKHGQCPTVDYIDPEACEETTDQCSVDFDCKGRDKCCATGCIKECVTPPIELPTTIKDGQCPKPWKGLDGICDRRGDMCSGDDDCSGLQRCCFNGCQKDCIEPVPLDKPGECPSPWKGKDGICDRRGDMCNVDVDCDTSEKCCFNGCQRDCVKPGTGKKSSGKPGQCPIPWKQQPCDRKGDVCREDIDCSSGSKCCHNGCQRDCVKPENLTKCQEELQSALDKLALDPPLLGVFVPRCKPDGDYEGQQCHELYCWCVDKDGEKIPGTEVQGTAVCSKRAKPGTCPRPWLGQEGVCNLLPDMCQHDSDCDGDHRCCFNGCQNFCTSPVGIKLCARHRKREISKTHGGRFPIGAFIPSCKLNGDYEEVQCHGSTGFCWCVDKLGNELEGTRIRGEPNCTTSVGTKPCTRQKERELSRNQGGVPLIGAFITSCKPNGDYEEVQCHGSIGFCWCVDSLGNEVDGTRVRGEPNCTISANTKMNGKEGTCPTPWKGLTGFCDKMGDECGMDFHCPGNQKCCFSGCQQMCVNTSEVHKKADTKPGQCPKPWLGKEGLCDRRGDMCAKDTDCKGSELCCFNGCQKDCVNPGLSTCQQRFEESFLFPQLGRFVPSCKKSGGFQEMQCHFSTGYCWCVDSYGKEQLGTRTRGKPNCTLPDPCQFTSCPYYGQCVPTKDHKSVECKCNIACIKIYDPVCGTNGKTYDNDCILKAEACAEKKNVTVDYKGECEVVDPCASVKCDFYGKCDVIGGNITCVCPGEGSRPGCGNEEEPLCGSDGKIYENLCLLMTASCQQKTEIIPALPESCGTGVVNIDPCVNITCSHPLQKCTTDDKGKPVCSCTHLGSCPKIIKPVCGDDGQNYDNKCILDFVSCEKGKVVSVDYEGKCEPDITSSATPDPCHKVNCSHYLASCQDINGTATCVCSTAVTLELRYVCGSDGKTYPNHRSLEVASCLSGGAIKKVKDGKCPQLMNPCEVSLCSHKRHRCEVQNGTASCVCNTACTLEYNPVCASDNNTYPNPCDAVISGLKPYICPAPWKGLNGICDRRADSCTKNEDCKEDGGKCCFNGCQKDCVQFVRDLECPNTCHENAQCIELVFGGRKCVCNPGYEGDGIDCAADPCSVKKCEHYATCVEDGGMGKCVCPQVCPLNFMPVCGSDGKIYDNVCLMEAASCSQQKKITIASKDSCKPDPCEKSNCSHPLHHCLKSPRGAACVCLPFLCTREYIPVCGSDGQTYPNECVLRSEACERSQTITVASQGECKQENKNPCSAPDLCTHPYHQCHVVGGKALCVCPMVITANLAPVCGSDGQTYPNPSALESMSCLANRIVEAEYSGECRAPWDPCDISLCNHHRHYCKVVDGKATCVCSQLCPLILRPVCGSDGKTYPNSCTLEVEACISGKDLTVISEGECDPCSRMECTDPRKHCRVVQGAATCECNEICTLDFNPVCGSDGETYPNECSLEVEACKTGKILTVVKSGECGPQCPILDPTPLCALKNGSCFTGNVTCPTGLKCCLDNDCSHKCTEPALDDGTRPGECPILNPTLCANLTGCQSDKVCPLGSRCCLQKGCTQKCVKVEILPPPPPLLLQCPVLNPTPLCRQPAGAPPNCFTGGPKCPAGKACCLDKDCNHKCVKPALADGTRPGKCPILNPTPVCAKITGCRSDEECLFGSRCCLQQGCKRECVRVEDVPPPPPLLLQCPVLNPTPYCSLPPDAPPNCFTGGPKCPTGQICCLDNDCYHKCVTPARADGTRPGTCPAPNPIPTCESTTGCESDDGCALGERCCLQWNCTKMCVKTLPPLVKSGHENRPSTSRLTTFVGTSTCQPPCHPYGFCVKNKCTCQRLCTREYAPVCGTDGKTYSTECVMKGMVCEQGTMVTVKHPGECGSRKDDLICIPPCHPFGKCVKNEESGQNECTCDRVCTREYAPVCGTDGKTYSTECIMMYSVCKDASSVVMKHPGKCGEETPEDSCPVLNPSLICSDPIQGCSEDSECADGEKCCLRGDCTRRCYAPAKPGRCPSSDPKPCSLILLTPECATDWDCSGDLKCCFDGCNKKCTSSFEKPRDENPCEVTLCSFPTPVCKVVKGKPTCQCRETCPINHIDPVCGSDGRTYDNMCQLEMNACLLEAGGMPPGQLTYIGNGECKAAQICSLPVETGRCFAAMKRFFFNSTSRRCEEFIFGGCEGNLNRFDTEKDCFDFCGSLDTCELNPCPDPYAICSITKLGERQCACPEICTSIYSPVCGTDGQTYGSECQMKGEACKQGMMIKIKAPGRCNTNPGFCPIVDPQICSSEPEDSCFDDASCKDNEKCCHDGCRKLCVKPLTKPNQGPLRLIKQQITSPDFGKKPIPKDSCKKCKFPQSACSVTEQGEAECRCPEACTADFAPVCGSDGRNYTNKCQLEVEACKPENIGSLTLKHVGPCVCDLPPAGGPCFGYFPSFFFNSTTKQCQRFVYGGCQGNGNNFPTIEACENKCINPCKNYKCPFPRTGCEVEDGAAVCKCSSICTADYRPVCGTDGKTYSNMCGLEATACMTRHFKLGVKHLGECLSPNPCNGFVCKHKRQRCVVKGNKPFCECNKVCTREYDPYCASDGVTYSNKCVLEVSECESGKDLDILHPGECKACDLTAEPGPCEAYMPSYFFNTTSKACEEFIYGGCKGNDNRFATIDDCEKKCKVEKPNSDDPCQLMNCDFHGVCRVDDNGDAVCECNTACPFIYDPVCGSDGKNYSNECVLKSQACLTRTMITVVGGPAKCSSRRRKCQTCPARSSLFAHFCESDFVIKGTFEKIENGQDSDGSSLMVRVTGVFKGSDSSQNKLVKIAFAEDLNSCFCKELGLGKTVVIAGTLTEDGNYLLDESSYVRHASEHLLKKVQERTKQNRCRKTKKQE</sequence>
<dbReference type="PROSITE" id="PS51162">
    <property type="entry name" value="THYROGLOBULIN_1_2"/>
    <property type="match status" value="4"/>
</dbReference>
<feature type="domain" description="WAP" evidence="19">
    <location>
        <begin position="2614"/>
        <end position="2663"/>
    </location>
</feature>
<feature type="disulfide bond" evidence="12">
    <location>
        <begin position="1690"/>
        <end position="1700"/>
    </location>
</feature>
<dbReference type="Pfam" id="PF00050">
    <property type="entry name" value="Kazal_1"/>
    <property type="match status" value="4"/>
</dbReference>
<keyword evidence="6" id="KW-0646">Protease inhibitor</keyword>
<accession>A0A3M6V680</accession>
<evidence type="ECO:0000256" key="8">
    <source>
        <dbReference type="ARBA" id="ARBA00022900"/>
    </source>
</evidence>
<dbReference type="InterPro" id="IPR003645">
    <property type="entry name" value="Fol_N"/>
</dbReference>
<feature type="domain" description="WAP" evidence="19">
    <location>
        <begin position="618"/>
        <end position="668"/>
    </location>
</feature>
<feature type="domain" description="Kazal-like" evidence="20">
    <location>
        <begin position="2824"/>
        <end position="2878"/>
    </location>
</feature>
<feature type="domain" description="Thyroglobulin type-1" evidence="18">
    <location>
        <begin position="829"/>
        <end position="903"/>
    </location>
</feature>
<feature type="domain" description="WAP" evidence="19">
    <location>
        <begin position="779"/>
        <end position="827"/>
    </location>
</feature>
<dbReference type="CDD" id="cd00104">
    <property type="entry name" value="KAZAL_FS"/>
    <property type="match status" value="18"/>
</dbReference>
<feature type="domain" description="BPTI/Kunitz inhibitor" evidence="16">
    <location>
        <begin position="2752"/>
        <end position="2802"/>
    </location>
</feature>
<evidence type="ECO:0000259" key="19">
    <source>
        <dbReference type="PROSITE" id="PS51390"/>
    </source>
</evidence>
<proteinExistence type="inferred from homology"/>
<dbReference type="FunFam" id="4.10.410.10:FF:000021">
    <property type="entry name" value="Serine protease inhibitor, putative"/>
    <property type="match status" value="1"/>
</dbReference>
<name>A0A3M6V680_POCDA</name>
<dbReference type="InterPro" id="IPR036857">
    <property type="entry name" value="Thyroglobulin_1_sf"/>
</dbReference>
<dbReference type="InterPro" id="IPR000716">
    <property type="entry name" value="Thyroglobulin_1"/>
</dbReference>
<dbReference type="CDD" id="cd22593">
    <property type="entry name" value="Kunitz_conkunitzin"/>
    <property type="match status" value="1"/>
</dbReference>
<evidence type="ECO:0000256" key="10">
    <source>
        <dbReference type="ARBA" id="ARBA00023319"/>
    </source>
</evidence>
<dbReference type="InterPro" id="IPR002350">
    <property type="entry name" value="Kazal_dom"/>
</dbReference>
<feature type="domain" description="WAP" evidence="19">
    <location>
        <begin position="1634"/>
        <end position="1685"/>
    </location>
</feature>
<dbReference type="EMBL" id="RCHS01000065">
    <property type="protein sequence ID" value="RMX61234.1"/>
    <property type="molecule type" value="Genomic_DNA"/>
</dbReference>
<feature type="domain" description="Kazal-like" evidence="20">
    <location>
        <begin position="3100"/>
        <end position="3148"/>
    </location>
</feature>
<feature type="domain" description="Thyroglobulin type-1" evidence="18">
    <location>
        <begin position="948"/>
        <end position="1015"/>
    </location>
</feature>
<feature type="domain" description="WAP" evidence="19">
    <location>
        <begin position="2245"/>
        <end position="2293"/>
    </location>
</feature>
<dbReference type="Gene3D" id="4.10.410.10">
    <property type="entry name" value="Pancreatic trypsin inhibitor Kunitz domain"/>
    <property type="match status" value="6"/>
</dbReference>
<feature type="domain" description="WAP" evidence="19">
    <location>
        <begin position="896"/>
        <end position="946"/>
    </location>
</feature>
<evidence type="ECO:0000256" key="11">
    <source>
        <dbReference type="ARBA" id="ARBA00023331"/>
    </source>
</evidence>
<keyword evidence="22" id="KW-1185">Reference proteome</keyword>
<dbReference type="PRINTS" id="PR00759">
    <property type="entry name" value="BASICPTASE"/>
</dbReference>
<evidence type="ECO:0000256" key="12">
    <source>
        <dbReference type="PROSITE-ProRule" id="PRU00076"/>
    </source>
</evidence>
<feature type="domain" description="Kazal-like" evidence="20">
    <location>
        <begin position="3305"/>
        <end position="3353"/>
    </location>
</feature>
<dbReference type="InterPro" id="IPR000742">
    <property type="entry name" value="EGF"/>
</dbReference>
<dbReference type="InterPro" id="IPR003599">
    <property type="entry name" value="Ig_sub"/>
</dbReference>
<dbReference type="PROSITE" id="PS01186">
    <property type="entry name" value="EGF_2"/>
    <property type="match status" value="1"/>
</dbReference>
<dbReference type="Gene3D" id="4.10.800.10">
    <property type="entry name" value="Thyroglobulin type-1"/>
    <property type="match status" value="4"/>
</dbReference>
<feature type="domain" description="Kazal-like" evidence="20">
    <location>
        <begin position="3174"/>
        <end position="3221"/>
    </location>
</feature>
<keyword evidence="5" id="KW-0964">Secreted</keyword>
<dbReference type="SUPFAM" id="SSF57362">
    <property type="entry name" value="BPTI-like"/>
    <property type="match status" value="6"/>
</dbReference>
<evidence type="ECO:0000256" key="3">
    <source>
        <dbReference type="ARBA" id="ARBA00005743"/>
    </source>
</evidence>
<dbReference type="InterPro" id="IPR036880">
    <property type="entry name" value="Kunitz_BPTI_sf"/>
</dbReference>
<dbReference type="InterPro" id="IPR001134">
    <property type="entry name" value="Netrin_domain"/>
</dbReference>
<keyword evidence="11" id="KW-0166">Nematocyst</keyword>
<feature type="domain" description="WAP" evidence="19">
    <location>
        <begin position="724"/>
        <end position="774"/>
    </location>
</feature>
<keyword evidence="8" id="KW-0722">Serine protease inhibitor</keyword>
<feature type="domain" description="Kazal-like" evidence="20">
    <location>
        <begin position="1821"/>
        <end position="1869"/>
    </location>
</feature>
<dbReference type="SUPFAM" id="SSF50242">
    <property type="entry name" value="TIMP-like"/>
    <property type="match status" value="1"/>
</dbReference>
<evidence type="ECO:0000313" key="21">
    <source>
        <dbReference type="EMBL" id="RMX61234.1"/>
    </source>
</evidence>
<dbReference type="Pfam" id="PF07648">
    <property type="entry name" value="Kazal_2"/>
    <property type="match status" value="15"/>
</dbReference>
<feature type="domain" description="Kazal-like" evidence="20">
    <location>
        <begin position="2444"/>
        <end position="2491"/>
    </location>
</feature>
<feature type="domain" description="BPTI/Kunitz inhibitor" evidence="16">
    <location>
        <begin position="3024"/>
        <end position="3074"/>
    </location>
</feature>
<dbReference type="InterPro" id="IPR036179">
    <property type="entry name" value="Ig-like_dom_sf"/>
</dbReference>
<feature type="domain" description="WAP" evidence="19">
    <location>
        <begin position="412"/>
        <end position="461"/>
    </location>
</feature>
<keyword evidence="12" id="KW-0245">EGF-like domain</keyword>
<dbReference type="GO" id="GO:0008200">
    <property type="term" value="F:ion channel inhibitor activity"/>
    <property type="evidence" value="ECO:0007669"/>
    <property type="project" value="UniProtKB-ARBA"/>
</dbReference>
<dbReference type="Gene3D" id="4.10.75.10">
    <property type="entry name" value="Elafin-like"/>
    <property type="match status" value="13"/>
</dbReference>
<evidence type="ECO:0000259" key="20">
    <source>
        <dbReference type="PROSITE" id="PS51465"/>
    </source>
</evidence>
<dbReference type="GO" id="GO:0050431">
    <property type="term" value="F:transforming growth factor beta binding"/>
    <property type="evidence" value="ECO:0007669"/>
    <property type="project" value="TreeGrafter"/>
</dbReference>
<evidence type="ECO:0000259" key="15">
    <source>
        <dbReference type="PROSITE" id="PS50189"/>
    </source>
</evidence>
<dbReference type="SMART" id="SM00131">
    <property type="entry name" value="KU"/>
    <property type="match status" value="6"/>
</dbReference>
<keyword evidence="9 12" id="KW-1015">Disulfide bond</keyword>
<dbReference type="SUPFAM" id="SSF48726">
    <property type="entry name" value="Immunoglobulin"/>
    <property type="match status" value="1"/>
</dbReference>
<evidence type="ECO:0000259" key="17">
    <source>
        <dbReference type="PROSITE" id="PS50835"/>
    </source>
</evidence>
<protein>
    <submittedName>
        <fullName evidence="21">Uncharacterized protein</fullName>
    </submittedName>
</protein>
<feature type="disulfide bond" evidence="13">
    <location>
        <begin position="987"/>
        <end position="994"/>
    </location>
</feature>
<evidence type="ECO:0000256" key="9">
    <source>
        <dbReference type="ARBA" id="ARBA00023157"/>
    </source>
</evidence>
<dbReference type="InterPro" id="IPR008197">
    <property type="entry name" value="WAP_dom"/>
</dbReference>
<dbReference type="OrthoDB" id="126772at2759"/>
<dbReference type="GO" id="GO:0005615">
    <property type="term" value="C:extracellular space"/>
    <property type="evidence" value="ECO:0007669"/>
    <property type="project" value="TreeGrafter"/>
</dbReference>
<feature type="domain" description="Kazal-like" evidence="20">
    <location>
        <begin position="2520"/>
        <end position="2567"/>
    </location>
</feature>